<gene>
    <name evidence="1" type="ORF">GCM10022395_09580</name>
</gene>
<sequence length="385" mass="44683">MKIKLYQIIYALSLSVFVGCGKGNVDLYKDVPYTGNTNMLINSLSLDTVSIEGSRTSLVGKWSCLDDKLIFGDFYYGSFYIYDTDFNFEKKVLSRGRGPNEIPSKKWVDYAVYDDKVFIMGSAYDYYIVNNKAWKRVKSSRLNFSNESTNIKKLRNDPKPHYLGIYEVNYPGLNLSFLNSEKLLFSISTSHPKINAYTSRVFYDEVNTIATLDLKKNKIENMFCRYSSVYKNYEFIPQFSNVLFTKSKDELLFSFEADSLIYKAKEDNIITSKYGSQGRGISAKYPEVTTAENYVGIYKTGRTKYGFYKYLKQIPETGILFRGYQKDQPSKTDGLQIYRDTKLIGDIDVPKDFEIIGYIKPYYYAQLPPDDLKEEFTLFKFKLDY</sequence>
<name>A0ABP6X3P0_9FLAO</name>
<keyword evidence="2" id="KW-1185">Reference proteome</keyword>
<protein>
    <submittedName>
        <fullName evidence="1">Uncharacterized protein</fullName>
    </submittedName>
</protein>
<comment type="caution">
    <text evidence="1">The sequence shown here is derived from an EMBL/GenBank/DDBJ whole genome shotgun (WGS) entry which is preliminary data.</text>
</comment>
<evidence type="ECO:0000313" key="1">
    <source>
        <dbReference type="EMBL" id="GAA3560972.1"/>
    </source>
</evidence>
<dbReference type="Proteomes" id="UP001500954">
    <property type="component" value="Unassembled WGS sequence"/>
</dbReference>
<accession>A0ABP6X3P0</accession>
<proteinExistence type="predicted"/>
<dbReference type="PROSITE" id="PS51257">
    <property type="entry name" value="PROKAR_LIPOPROTEIN"/>
    <property type="match status" value="1"/>
</dbReference>
<evidence type="ECO:0000313" key="2">
    <source>
        <dbReference type="Proteomes" id="UP001500954"/>
    </source>
</evidence>
<dbReference type="EMBL" id="BAABCY010000031">
    <property type="protein sequence ID" value="GAA3560972.1"/>
    <property type="molecule type" value="Genomic_DNA"/>
</dbReference>
<organism evidence="1 2">
    <name type="scientific">Snuella lapsa</name>
    <dbReference type="NCBI Taxonomy" id="870481"/>
    <lineage>
        <taxon>Bacteria</taxon>
        <taxon>Pseudomonadati</taxon>
        <taxon>Bacteroidota</taxon>
        <taxon>Flavobacteriia</taxon>
        <taxon>Flavobacteriales</taxon>
        <taxon>Flavobacteriaceae</taxon>
        <taxon>Snuella</taxon>
    </lineage>
</organism>
<dbReference type="RefSeq" id="WP_345004702.1">
    <property type="nucleotide sequence ID" value="NZ_BAABCY010000031.1"/>
</dbReference>
<reference evidence="2" key="1">
    <citation type="journal article" date="2019" name="Int. J. Syst. Evol. Microbiol.">
        <title>The Global Catalogue of Microorganisms (GCM) 10K type strain sequencing project: providing services to taxonomists for standard genome sequencing and annotation.</title>
        <authorList>
            <consortium name="The Broad Institute Genomics Platform"/>
            <consortium name="The Broad Institute Genome Sequencing Center for Infectious Disease"/>
            <person name="Wu L."/>
            <person name="Ma J."/>
        </authorList>
    </citation>
    <scope>NUCLEOTIDE SEQUENCE [LARGE SCALE GENOMIC DNA]</scope>
    <source>
        <strain evidence="2">JCM 17111</strain>
    </source>
</reference>